<dbReference type="OrthoDB" id="5351220at2759"/>
<proteinExistence type="predicted"/>
<protein>
    <submittedName>
        <fullName evidence="1">Uncharacterized protein</fullName>
    </submittedName>
</protein>
<evidence type="ECO:0000313" key="2">
    <source>
        <dbReference type="Proteomes" id="UP000799444"/>
    </source>
</evidence>
<accession>A0A9P4RA98</accession>
<dbReference type="AlphaFoldDB" id="A0A9P4RA98"/>
<comment type="caution">
    <text evidence="1">The sequence shown here is derived from an EMBL/GenBank/DDBJ whole genome shotgun (WGS) entry which is preliminary data.</text>
</comment>
<gene>
    <name evidence="1" type="ORF">EJ04DRAFT_606448</name>
</gene>
<keyword evidence="2" id="KW-1185">Reference proteome</keyword>
<sequence>MPKITVEVVDTEVAHQSPPPKEITSSQGDILEVSRHLLPKIMSQISKRQWITVDILNWYHPTSRSHHPTVVISARDASDGVWWSSTLPAICGIIEENSSSLKVVLLFLDCLDFSTNSPTSHVPADDCIKAHCYDEDLLPGTSCGRDGSDESETLGGFMVVDKDGEQIRLGLINCHVLLRDSKLNLKETIGPCSALEKLIAVSPSDVDHDVLIKGMLDDTSDTSESLEEVYNAGRLSQKQSNLIKALSRDRRLGSIYATSGFTTWPPIDHSDTSRLWALDWCLIRLRDKVRLKNLPEDVPKDAEIKKTVPIRFWTRFSEYDDYKVLKRGRSTEWTRGTITSVNSWINPVTGLPQLRSGKSTADQVTITGFFNNKPVTAHTIVSTETPPQNSQPFTKFTKKGDSGSFVLLNKKVDGPQEAPPGTILGLFFADNDLVSYMIPMELVVKSVNAVTGGNVVQPQEWTSPTYTG</sequence>
<dbReference type="EMBL" id="ML996103">
    <property type="protein sequence ID" value="KAF2739781.1"/>
    <property type="molecule type" value="Genomic_DNA"/>
</dbReference>
<organism evidence="1 2">
    <name type="scientific">Polyplosphaeria fusca</name>
    <dbReference type="NCBI Taxonomy" id="682080"/>
    <lineage>
        <taxon>Eukaryota</taxon>
        <taxon>Fungi</taxon>
        <taxon>Dikarya</taxon>
        <taxon>Ascomycota</taxon>
        <taxon>Pezizomycotina</taxon>
        <taxon>Dothideomycetes</taxon>
        <taxon>Pleosporomycetidae</taxon>
        <taxon>Pleosporales</taxon>
        <taxon>Tetraplosphaeriaceae</taxon>
        <taxon>Polyplosphaeria</taxon>
    </lineage>
</organism>
<evidence type="ECO:0000313" key="1">
    <source>
        <dbReference type="EMBL" id="KAF2739781.1"/>
    </source>
</evidence>
<reference evidence="1" key="1">
    <citation type="journal article" date="2020" name="Stud. Mycol.">
        <title>101 Dothideomycetes genomes: a test case for predicting lifestyles and emergence of pathogens.</title>
        <authorList>
            <person name="Haridas S."/>
            <person name="Albert R."/>
            <person name="Binder M."/>
            <person name="Bloem J."/>
            <person name="Labutti K."/>
            <person name="Salamov A."/>
            <person name="Andreopoulos B."/>
            <person name="Baker S."/>
            <person name="Barry K."/>
            <person name="Bills G."/>
            <person name="Bluhm B."/>
            <person name="Cannon C."/>
            <person name="Castanera R."/>
            <person name="Culley D."/>
            <person name="Daum C."/>
            <person name="Ezra D."/>
            <person name="Gonzalez J."/>
            <person name="Henrissat B."/>
            <person name="Kuo A."/>
            <person name="Liang C."/>
            <person name="Lipzen A."/>
            <person name="Lutzoni F."/>
            <person name="Magnuson J."/>
            <person name="Mondo S."/>
            <person name="Nolan M."/>
            <person name="Ohm R."/>
            <person name="Pangilinan J."/>
            <person name="Park H.-J."/>
            <person name="Ramirez L."/>
            <person name="Alfaro M."/>
            <person name="Sun H."/>
            <person name="Tritt A."/>
            <person name="Yoshinaga Y."/>
            <person name="Zwiers L.-H."/>
            <person name="Turgeon B."/>
            <person name="Goodwin S."/>
            <person name="Spatafora J."/>
            <person name="Crous P."/>
            <person name="Grigoriev I."/>
        </authorList>
    </citation>
    <scope>NUCLEOTIDE SEQUENCE</scope>
    <source>
        <strain evidence="1">CBS 125425</strain>
    </source>
</reference>
<dbReference type="Proteomes" id="UP000799444">
    <property type="component" value="Unassembled WGS sequence"/>
</dbReference>
<name>A0A9P4RA98_9PLEO</name>